<dbReference type="InterPro" id="IPR011650">
    <property type="entry name" value="Peptidase_M20_dimer"/>
</dbReference>
<evidence type="ECO:0000256" key="7">
    <source>
        <dbReference type="ARBA" id="ARBA00022723"/>
    </source>
</evidence>
<keyword evidence="7" id="KW-0479">Metal-binding</keyword>
<comment type="cofactor">
    <cofactor evidence="1">
        <name>Co(2+)</name>
        <dbReference type="ChEBI" id="CHEBI:48828"/>
    </cofactor>
</comment>
<dbReference type="FunFam" id="3.30.70.360:FF:000011">
    <property type="entry name" value="Succinyl-diaminopimelate desuccinylase"/>
    <property type="match status" value="1"/>
</dbReference>
<dbReference type="PANTHER" id="PTHR43808:SF31">
    <property type="entry name" value="N-ACETYL-L-CITRULLINE DEACETYLASE"/>
    <property type="match status" value="1"/>
</dbReference>
<keyword evidence="11" id="KW-0457">Lysine biosynthesis</keyword>
<evidence type="ECO:0000256" key="9">
    <source>
        <dbReference type="ARBA" id="ARBA00022833"/>
    </source>
</evidence>
<comment type="subunit">
    <text evidence="4">Homodimer.</text>
</comment>
<dbReference type="EC" id="3.5.1.18" evidence="5 14"/>
<dbReference type="InterPro" id="IPR002933">
    <property type="entry name" value="Peptidase_M20"/>
</dbReference>
<dbReference type="SUPFAM" id="SSF53187">
    <property type="entry name" value="Zn-dependent exopeptidases"/>
    <property type="match status" value="1"/>
</dbReference>
<dbReference type="GO" id="GO:0008777">
    <property type="term" value="F:acetylornithine deacetylase activity"/>
    <property type="evidence" value="ECO:0007669"/>
    <property type="project" value="TreeGrafter"/>
</dbReference>
<evidence type="ECO:0000256" key="11">
    <source>
        <dbReference type="ARBA" id="ARBA00023154"/>
    </source>
</evidence>
<keyword evidence="6" id="KW-0028">Amino-acid biosynthesis</keyword>
<evidence type="ECO:0000259" key="15">
    <source>
        <dbReference type="Pfam" id="PF07687"/>
    </source>
</evidence>
<dbReference type="GO" id="GO:0009089">
    <property type="term" value="P:lysine biosynthetic process via diaminopimelate"/>
    <property type="evidence" value="ECO:0007669"/>
    <property type="project" value="UniProtKB-UniRule"/>
</dbReference>
<keyword evidence="8" id="KW-0378">Hydrolase</keyword>
<dbReference type="InterPro" id="IPR050072">
    <property type="entry name" value="Peptidase_M20A"/>
</dbReference>
<dbReference type="Gene3D" id="3.30.70.360">
    <property type="match status" value="1"/>
</dbReference>
<keyword evidence="17" id="KW-1185">Reference proteome</keyword>
<dbReference type="GO" id="GO:0019877">
    <property type="term" value="P:diaminopimelate biosynthetic process"/>
    <property type="evidence" value="ECO:0007669"/>
    <property type="project" value="UniProtKB-KW"/>
</dbReference>
<name>A0A239FNB4_9ACTN</name>
<dbReference type="NCBIfam" id="TIGR01900">
    <property type="entry name" value="dapE-gram_pos"/>
    <property type="match status" value="1"/>
</dbReference>
<dbReference type="GO" id="GO:0006526">
    <property type="term" value="P:L-arginine biosynthetic process"/>
    <property type="evidence" value="ECO:0007669"/>
    <property type="project" value="TreeGrafter"/>
</dbReference>
<evidence type="ECO:0000256" key="6">
    <source>
        <dbReference type="ARBA" id="ARBA00022605"/>
    </source>
</evidence>
<evidence type="ECO:0000256" key="5">
    <source>
        <dbReference type="ARBA" id="ARBA00011921"/>
    </source>
</evidence>
<comment type="cofactor">
    <cofactor evidence="2">
        <name>Zn(2+)</name>
        <dbReference type="ChEBI" id="CHEBI:29105"/>
    </cofactor>
</comment>
<keyword evidence="10" id="KW-0220">Diaminopimelate biosynthesis</keyword>
<evidence type="ECO:0000256" key="3">
    <source>
        <dbReference type="ARBA" id="ARBA00005130"/>
    </source>
</evidence>
<evidence type="ECO:0000313" key="16">
    <source>
        <dbReference type="EMBL" id="SNS57723.1"/>
    </source>
</evidence>
<evidence type="ECO:0000256" key="13">
    <source>
        <dbReference type="ARBA" id="ARBA00051301"/>
    </source>
</evidence>
<sequence length="358" mass="38076">MGLDLFSDVAELTAALVDIESVSGGEGPLADAVEEALRALPHLAVERSGNNVVARTELGRGERVVLAGHLDTVPLNGNLPSRVDGDRLYGCGTTDMKSGVAVALRLAATVPEPNRDVSYVFYECEEIEAERNGLRKLAAERPELLAGDFAVLMEPTGGQIEGGCQGTMRVEVTARGERAHSARAWMGSNAIHSAGRILDVLRAYEPPRPVVDGLEYREGLNAVFISGGVAGNVIPDECVVTVNYRFAPDKSVAEAEAYLRELFAGFEVTVTDAASAARPGLTHPAAAAFVEASGAEVRAKLGWTDVARFAELGVPAVNYGPGEPTLAHTRDEYVELPLIAECEQRMRTWLAGRTNVAP</sequence>
<dbReference type="AlphaFoldDB" id="A0A239FNB4"/>
<dbReference type="Pfam" id="PF07687">
    <property type="entry name" value="M20_dimer"/>
    <property type="match status" value="1"/>
</dbReference>
<dbReference type="Gene3D" id="3.40.630.10">
    <property type="entry name" value="Zn peptidases"/>
    <property type="match status" value="1"/>
</dbReference>
<proteinExistence type="predicted"/>
<dbReference type="InterPro" id="IPR010174">
    <property type="entry name" value="Succinyl-DAP_deSuclase_DapE"/>
</dbReference>
<evidence type="ECO:0000313" key="17">
    <source>
        <dbReference type="Proteomes" id="UP000198318"/>
    </source>
</evidence>
<comment type="catalytic activity">
    <reaction evidence="13">
        <text>N-succinyl-(2S,6S)-2,6-diaminopimelate + H2O = (2S,6S)-2,6-diaminopimelate + succinate</text>
        <dbReference type="Rhea" id="RHEA:22608"/>
        <dbReference type="ChEBI" id="CHEBI:15377"/>
        <dbReference type="ChEBI" id="CHEBI:30031"/>
        <dbReference type="ChEBI" id="CHEBI:57609"/>
        <dbReference type="ChEBI" id="CHEBI:58087"/>
        <dbReference type="EC" id="3.5.1.18"/>
    </reaction>
</comment>
<evidence type="ECO:0000256" key="12">
    <source>
        <dbReference type="ARBA" id="ARBA00023285"/>
    </source>
</evidence>
<evidence type="ECO:0000256" key="4">
    <source>
        <dbReference type="ARBA" id="ARBA00011738"/>
    </source>
</evidence>
<evidence type="ECO:0000256" key="14">
    <source>
        <dbReference type="NCBIfam" id="TIGR01900"/>
    </source>
</evidence>
<organism evidence="16 17">
    <name type="scientific">Actinomadura meyerae</name>
    <dbReference type="NCBI Taxonomy" id="240840"/>
    <lineage>
        <taxon>Bacteria</taxon>
        <taxon>Bacillati</taxon>
        <taxon>Actinomycetota</taxon>
        <taxon>Actinomycetes</taxon>
        <taxon>Streptosporangiales</taxon>
        <taxon>Thermomonosporaceae</taxon>
        <taxon>Actinomadura</taxon>
    </lineage>
</organism>
<evidence type="ECO:0000256" key="2">
    <source>
        <dbReference type="ARBA" id="ARBA00001947"/>
    </source>
</evidence>
<evidence type="ECO:0000256" key="10">
    <source>
        <dbReference type="ARBA" id="ARBA00022915"/>
    </source>
</evidence>
<dbReference type="GO" id="GO:0046872">
    <property type="term" value="F:metal ion binding"/>
    <property type="evidence" value="ECO:0007669"/>
    <property type="project" value="UniProtKB-KW"/>
</dbReference>
<gene>
    <name evidence="16" type="ORF">SAMN05443665_100676</name>
</gene>
<dbReference type="SUPFAM" id="SSF55031">
    <property type="entry name" value="Bacterial exopeptidase dimerisation domain"/>
    <property type="match status" value="1"/>
</dbReference>
<dbReference type="GO" id="GO:0009014">
    <property type="term" value="F:succinyl-diaminopimelate desuccinylase activity"/>
    <property type="evidence" value="ECO:0007669"/>
    <property type="project" value="UniProtKB-UniRule"/>
</dbReference>
<keyword evidence="12" id="KW-0170">Cobalt</keyword>
<comment type="pathway">
    <text evidence="3">Amino-acid biosynthesis; L-lysine biosynthesis via DAP pathway; LL-2,6-diaminopimelate from (S)-tetrahydrodipicolinate (succinylase route): step 3/3.</text>
</comment>
<dbReference type="EMBL" id="FZOR01000006">
    <property type="protein sequence ID" value="SNS57723.1"/>
    <property type="molecule type" value="Genomic_DNA"/>
</dbReference>
<dbReference type="PANTHER" id="PTHR43808">
    <property type="entry name" value="ACETYLORNITHINE DEACETYLASE"/>
    <property type="match status" value="1"/>
</dbReference>
<dbReference type="Pfam" id="PF01546">
    <property type="entry name" value="Peptidase_M20"/>
    <property type="match status" value="1"/>
</dbReference>
<evidence type="ECO:0000256" key="8">
    <source>
        <dbReference type="ARBA" id="ARBA00022801"/>
    </source>
</evidence>
<keyword evidence="9" id="KW-0862">Zinc</keyword>
<dbReference type="RefSeq" id="WP_089325420.1">
    <property type="nucleotide sequence ID" value="NZ_FZOR01000006.1"/>
</dbReference>
<dbReference type="InterPro" id="IPR036264">
    <property type="entry name" value="Bact_exopeptidase_dim_dom"/>
</dbReference>
<reference evidence="16 17" key="1">
    <citation type="submission" date="2017-06" db="EMBL/GenBank/DDBJ databases">
        <authorList>
            <person name="Kim H.J."/>
            <person name="Triplett B.A."/>
        </authorList>
    </citation>
    <scope>NUCLEOTIDE SEQUENCE [LARGE SCALE GENOMIC DNA]</scope>
    <source>
        <strain evidence="16 17">DSM 44715</strain>
    </source>
</reference>
<protein>
    <recommendedName>
        <fullName evidence="5 14">Succinyl-diaminopimelate desuccinylase</fullName>
        <ecNumber evidence="5 14">3.5.1.18</ecNumber>
    </recommendedName>
</protein>
<dbReference type="Proteomes" id="UP000198318">
    <property type="component" value="Unassembled WGS sequence"/>
</dbReference>
<evidence type="ECO:0000256" key="1">
    <source>
        <dbReference type="ARBA" id="ARBA00001941"/>
    </source>
</evidence>
<dbReference type="OrthoDB" id="9809784at2"/>
<feature type="domain" description="Peptidase M20 dimerisation" evidence="15">
    <location>
        <begin position="165"/>
        <end position="263"/>
    </location>
</feature>
<accession>A0A239FNB4</accession>